<feature type="DNA-binding region" description="H-T-H motif" evidence="2">
    <location>
        <begin position="39"/>
        <end position="58"/>
    </location>
</feature>
<dbReference type="InterPro" id="IPR001647">
    <property type="entry name" value="HTH_TetR"/>
</dbReference>
<dbReference type="Gene3D" id="1.10.10.60">
    <property type="entry name" value="Homeodomain-like"/>
    <property type="match status" value="1"/>
</dbReference>
<evidence type="ECO:0000313" key="5">
    <source>
        <dbReference type="Proteomes" id="UP000664288"/>
    </source>
</evidence>
<organism evidence="4 5">
    <name type="scientific">Jiella sonneratiae</name>
    <dbReference type="NCBI Taxonomy" id="2816856"/>
    <lineage>
        <taxon>Bacteria</taxon>
        <taxon>Pseudomonadati</taxon>
        <taxon>Pseudomonadota</taxon>
        <taxon>Alphaproteobacteria</taxon>
        <taxon>Hyphomicrobiales</taxon>
        <taxon>Aurantimonadaceae</taxon>
        <taxon>Jiella</taxon>
    </lineage>
</organism>
<evidence type="ECO:0000313" key="4">
    <source>
        <dbReference type="EMBL" id="MBO0904253.1"/>
    </source>
</evidence>
<keyword evidence="1 2" id="KW-0238">DNA-binding</keyword>
<name>A0ABS3J5M1_9HYPH</name>
<evidence type="ECO:0000259" key="3">
    <source>
        <dbReference type="PROSITE" id="PS50977"/>
    </source>
</evidence>
<proteinExistence type="predicted"/>
<dbReference type="PANTHER" id="PTHR30055:SF226">
    <property type="entry name" value="HTH-TYPE TRANSCRIPTIONAL REGULATOR PKSA"/>
    <property type="match status" value="1"/>
</dbReference>
<dbReference type="InterPro" id="IPR050109">
    <property type="entry name" value="HTH-type_TetR-like_transc_reg"/>
</dbReference>
<dbReference type="Gene3D" id="1.10.357.10">
    <property type="entry name" value="Tetracycline Repressor, domain 2"/>
    <property type="match status" value="1"/>
</dbReference>
<dbReference type="SUPFAM" id="SSF46689">
    <property type="entry name" value="Homeodomain-like"/>
    <property type="match status" value="1"/>
</dbReference>
<dbReference type="PANTHER" id="PTHR30055">
    <property type="entry name" value="HTH-TYPE TRANSCRIPTIONAL REGULATOR RUTR"/>
    <property type="match status" value="1"/>
</dbReference>
<dbReference type="InterPro" id="IPR036271">
    <property type="entry name" value="Tet_transcr_reg_TetR-rel_C_sf"/>
</dbReference>
<comment type="caution">
    <text evidence="4">The sequence shown here is derived from an EMBL/GenBank/DDBJ whole genome shotgun (WGS) entry which is preliminary data.</text>
</comment>
<evidence type="ECO:0000256" key="1">
    <source>
        <dbReference type="ARBA" id="ARBA00023125"/>
    </source>
</evidence>
<dbReference type="PROSITE" id="PS50977">
    <property type="entry name" value="HTH_TETR_2"/>
    <property type="match status" value="1"/>
</dbReference>
<accession>A0ABS3J5M1</accession>
<dbReference type="EMBL" id="JAFMPY010000010">
    <property type="protein sequence ID" value="MBO0904253.1"/>
    <property type="molecule type" value="Genomic_DNA"/>
</dbReference>
<sequence>MAAVTSRSQVQRSPLSDTKRKIMKTAAELFAGEGYGSVGTSQISEATGYGKGALYYHIRSKGDLLYDIMTIYLEDLLSEARQILAEKRHVKERVYALSESILRAVVEDKAEMTVCFREVHALEDTRRRSVLRLHGAYLGIWRQVTDDAAREGDFRPLDNDELKALMGMYFYSFLWIGNDRTADIPALAAKFSGIIMRACHA</sequence>
<dbReference type="SUPFAM" id="SSF48498">
    <property type="entry name" value="Tetracyclin repressor-like, C-terminal domain"/>
    <property type="match status" value="1"/>
</dbReference>
<dbReference type="InterPro" id="IPR009057">
    <property type="entry name" value="Homeodomain-like_sf"/>
</dbReference>
<dbReference type="Pfam" id="PF17932">
    <property type="entry name" value="TetR_C_24"/>
    <property type="match status" value="1"/>
</dbReference>
<dbReference type="Pfam" id="PF00440">
    <property type="entry name" value="TetR_N"/>
    <property type="match status" value="1"/>
</dbReference>
<protein>
    <submittedName>
        <fullName evidence="4">TetR family transcriptional regulator</fullName>
    </submittedName>
</protein>
<dbReference type="RefSeq" id="WP_207350901.1">
    <property type="nucleotide sequence ID" value="NZ_JAFMPY010000010.1"/>
</dbReference>
<dbReference type="Proteomes" id="UP000664288">
    <property type="component" value="Unassembled WGS sequence"/>
</dbReference>
<evidence type="ECO:0000256" key="2">
    <source>
        <dbReference type="PROSITE-ProRule" id="PRU00335"/>
    </source>
</evidence>
<keyword evidence="5" id="KW-1185">Reference proteome</keyword>
<dbReference type="PRINTS" id="PR00455">
    <property type="entry name" value="HTHTETR"/>
</dbReference>
<gene>
    <name evidence="4" type="ORF">J1C47_11425</name>
</gene>
<feature type="domain" description="HTH tetR-type" evidence="3">
    <location>
        <begin position="16"/>
        <end position="76"/>
    </location>
</feature>
<reference evidence="4 5" key="1">
    <citation type="submission" date="2021-03" db="EMBL/GenBank/DDBJ databases">
        <title>Whole genome sequence of Jiella sp. MQZ13P-4.</title>
        <authorList>
            <person name="Tuo L."/>
        </authorList>
    </citation>
    <scope>NUCLEOTIDE SEQUENCE [LARGE SCALE GENOMIC DNA]</scope>
    <source>
        <strain evidence="4 5">MQZ13P-4</strain>
    </source>
</reference>
<dbReference type="InterPro" id="IPR041490">
    <property type="entry name" value="KstR2_TetR_C"/>
</dbReference>